<dbReference type="Gene3D" id="3.10.450.40">
    <property type="match status" value="1"/>
</dbReference>
<feature type="domain" description="PepSY" evidence="2">
    <location>
        <begin position="44"/>
        <end position="98"/>
    </location>
</feature>
<sequence>MRPIVLLLLVSVSAVAPADGLDDVADHDRARRALERGEVRPIGEILRAVSARVPGEVVGVEFEREHGGWRYELKLIAPDGRRLEVEVDAATARILEVEED</sequence>
<organism evidence="3 4">
    <name type="scientific">Marichromatium gracile</name>
    <name type="common">Chromatium gracile</name>
    <dbReference type="NCBI Taxonomy" id="1048"/>
    <lineage>
        <taxon>Bacteria</taxon>
        <taxon>Pseudomonadati</taxon>
        <taxon>Pseudomonadota</taxon>
        <taxon>Gammaproteobacteria</taxon>
        <taxon>Chromatiales</taxon>
        <taxon>Chromatiaceae</taxon>
        <taxon>Marichromatium</taxon>
    </lineage>
</organism>
<dbReference type="RefSeq" id="WP_223806159.1">
    <property type="nucleotide sequence ID" value="NZ_NRRH01000023.1"/>
</dbReference>
<evidence type="ECO:0000313" key="3">
    <source>
        <dbReference type="EMBL" id="TCW40176.1"/>
    </source>
</evidence>
<dbReference type="Pfam" id="PF03413">
    <property type="entry name" value="PepSY"/>
    <property type="match status" value="1"/>
</dbReference>
<feature type="signal peptide" evidence="1">
    <location>
        <begin position="1"/>
        <end position="18"/>
    </location>
</feature>
<evidence type="ECO:0000313" key="4">
    <source>
        <dbReference type="Proteomes" id="UP000295247"/>
    </source>
</evidence>
<dbReference type="AlphaFoldDB" id="A0A4R4AMU7"/>
<comment type="caution">
    <text evidence="3">The sequence shown here is derived from an EMBL/GenBank/DDBJ whole genome shotgun (WGS) entry which is preliminary data.</text>
</comment>
<proteinExistence type="predicted"/>
<dbReference type="EMBL" id="SMDC01000001">
    <property type="protein sequence ID" value="TCW40176.1"/>
    <property type="molecule type" value="Genomic_DNA"/>
</dbReference>
<feature type="chain" id="PRO_5020568498" evidence="1">
    <location>
        <begin position="19"/>
        <end position="100"/>
    </location>
</feature>
<dbReference type="InterPro" id="IPR025711">
    <property type="entry name" value="PepSY"/>
</dbReference>
<protein>
    <submittedName>
        <fullName evidence="3">Peptidase YpeB-like protein</fullName>
    </submittedName>
</protein>
<gene>
    <name evidence="3" type="ORF">EDC29_101593</name>
</gene>
<accession>A0A4R4AMU7</accession>
<evidence type="ECO:0000256" key="1">
    <source>
        <dbReference type="SAM" id="SignalP"/>
    </source>
</evidence>
<name>A0A4R4AMU7_MARGR</name>
<dbReference type="Proteomes" id="UP000295247">
    <property type="component" value="Unassembled WGS sequence"/>
</dbReference>
<reference evidence="3 4" key="1">
    <citation type="submission" date="2019-03" db="EMBL/GenBank/DDBJ databases">
        <title>Genomic Encyclopedia of Type Strains, Phase IV (KMG-IV): sequencing the most valuable type-strain genomes for metagenomic binning, comparative biology and taxonomic classification.</title>
        <authorList>
            <person name="Goeker M."/>
        </authorList>
    </citation>
    <scope>NUCLEOTIDE SEQUENCE [LARGE SCALE GENOMIC DNA]</scope>
    <source>
        <strain evidence="3 4">DSM 203</strain>
    </source>
</reference>
<keyword evidence="1" id="KW-0732">Signal</keyword>
<evidence type="ECO:0000259" key="2">
    <source>
        <dbReference type="Pfam" id="PF03413"/>
    </source>
</evidence>